<name>A0A4V6DBW0_SETVI</name>
<proteinExistence type="predicted"/>
<organism evidence="14 15">
    <name type="scientific">Setaria viridis</name>
    <name type="common">Green bristlegrass</name>
    <name type="synonym">Setaria italica subsp. viridis</name>
    <dbReference type="NCBI Taxonomy" id="4556"/>
    <lineage>
        <taxon>Eukaryota</taxon>
        <taxon>Viridiplantae</taxon>
        <taxon>Streptophyta</taxon>
        <taxon>Embryophyta</taxon>
        <taxon>Tracheophyta</taxon>
        <taxon>Spermatophyta</taxon>
        <taxon>Magnoliopsida</taxon>
        <taxon>Liliopsida</taxon>
        <taxon>Poales</taxon>
        <taxon>Poaceae</taxon>
        <taxon>PACMAD clade</taxon>
        <taxon>Panicoideae</taxon>
        <taxon>Panicodae</taxon>
        <taxon>Paniceae</taxon>
        <taxon>Cenchrinae</taxon>
        <taxon>Setaria</taxon>
    </lineage>
</organism>
<feature type="transmembrane region" description="Helical" evidence="10">
    <location>
        <begin position="739"/>
        <end position="758"/>
    </location>
</feature>
<dbReference type="GO" id="GO:0061630">
    <property type="term" value="F:ubiquitin protein ligase activity"/>
    <property type="evidence" value="ECO:0007669"/>
    <property type="project" value="UniProtKB-EC"/>
</dbReference>
<evidence type="ECO:0000259" key="12">
    <source>
        <dbReference type="Pfam" id="PF11145"/>
    </source>
</evidence>
<dbReference type="AlphaFoldDB" id="A0A4V6DBW0"/>
<keyword evidence="11" id="KW-0732">Signal</keyword>
<feature type="domain" description="SWEET-like" evidence="12">
    <location>
        <begin position="731"/>
        <end position="993"/>
    </location>
</feature>
<protein>
    <recommendedName>
        <fullName evidence="4">RING-type E3 ubiquitin transferase</fullName>
        <ecNumber evidence="4">2.3.2.27</ecNumber>
    </recommendedName>
</protein>
<evidence type="ECO:0000256" key="8">
    <source>
        <dbReference type="ARBA" id="ARBA00022989"/>
    </source>
</evidence>
<feature type="transmembrane region" description="Helical" evidence="10">
    <location>
        <begin position="967"/>
        <end position="985"/>
    </location>
</feature>
<dbReference type="EMBL" id="CM016553">
    <property type="protein sequence ID" value="TKW35526.1"/>
    <property type="molecule type" value="Genomic_DNA"/>
</dbReference>
<comment type="pathway">
    <text evidence="3">Protein modification; protein ubiquitination.</text>
</comment>
<evidence type="ECO:0000256" key="6">
    <source>
        <dbReference type="ARBA" id="ARBA00022692"/>
    </source>
</evidence>
<keyword evidence="15" id="KW-1185">Reference proteome</keyword>
<accession>A0A4V6DBW0</accession>
<keyword evidence="8 10" id="KW-1133">Transmembrane helix</keyword>
<evidence type="ECO:0000256" key="1">
    <source>
        <dbReference type="ARBA" id="ARBA00000900"/>
    </source>
</evidence>
<dbReference type="Proteomes" id="UP000298652">
    <property type="component" value="Chromosome 2"/>
</dbReference>
<evidence type="ECO:0000256" key="11">
    <source>
        <dbReference type="SAM" id="SignalP"/>
    </source>
</evidence>
<evidence type="ECO:0000313" key="14">
    <source>
        <dbReference type="EMBL" id="TKW35526.1"/>
    </source>
</evidence>
<evidence type="ECO:0000256" key="3">
    <source>
        <dbReference type="ARBA" id="ARBA00004906"/>
    </source>
</evidence>
<evidence type="ECO:0000313" key="15">
    <source>
        <dbReference type="Proteomes" id="UP000298652"/>
    </source>
</evidence>
<gene>
    <name evidence="14" type="ORF">SEVIR_2G378900v2</name>
</gene>
<feature type="domain" description="DUF2921" evidence="13">
    <location>
        <begin position="591"/>
        <end position="719"/>
    </location>
</feature>
<evidence type="ECO:0000259" key="13">
    <source>
        <dbReference type="Pfam" id="PF25333"/>
    </source>
</evidence>
<dbReference type="PANTHER" id="PTHR33389">
    <property type="entry name" value="FAMILY PROTEIN, PUTATIVE (DUF2921)-RELATED"/>
    <property type="match status" value="1"/>
</dbReference>
<sequence length="1009" mass="111066">MLSSLQFHGVLLLYLFALSSCLPFEPSHRGRRDGDGAHGYPRFVDVQRQCQSVLSSAVELRYAYSARFPDRLPYLRQQLERELSFEKGDWRQDAGDAHLLPFDGSDATEGAPAPPDPLRLATFVLTHVDVERIGRAAVNISGVLVLSIARESAEDEIRPGARVPAASPEFEILPGSTKVKILFEGVYTEKLEGGGGDDGERVLCMVGSALLPTRSTDTNLRPPVIADNNVVLVVRYPKELTLTTRAVHGEMWSTNAVSDGAYFDAVRLMSKVGVYNMPYRYPSDELVATACSPWPASDAVAVASHSGELHRGITICEVLNRFPAHANTLTVVPNWQCSSKDQPCRRLGPFEALAFDGDAIALQDFQCRPSSDVDGSEFSARVWGVFRALSPRENRITAFKRTKLDGTTLAAEGVWKASAGQACMVGCLAGGRNACRYRVCLYVPTTFSITRRSIMLGRITRIDAGDGEEGPRPPLLFEQRVPSMRLWGLSDVFPFRMAYNYTMVKQASEFLRRSGSAFSARDIVARSLCLSYPKKDTADNDEETSLFRLGDELMLRFTAVPDLFPSEWIENPLLLLEMLSVEQAVGPIAPPSFWHPSTVASHHGKDKEPAGTGRRPLLNVSAELRIVGKPFGWVTALSLEGVYNPEDGRMFLIGCRDGRRLPGRNVSTSRDLEERRMDCSVEVKVEYPPTTTNWLIGSTAKVHLASTRSAGDPLYFGAVRLEALPVMYQKQWWHVRSTGVIDGVLCIVVLSITIAASLGQLRHLRSHADVAPYVSHAMLAVQIVGYGVPLITGFEGLLEKVTFGSQAAANPPPFWATSYALADGAADPYRAAAIDQIARALILAALLLTLRISDKVRRSRARSPTDRNVLVCSYGAPLAAIALALALNGEAMSAEQLVALMRDLFLLPQVIGNAVWRVNCKPLAESYYLGVTAARVLPYAYDYVRPPAVDPHSDQLYSDEYLRMPKLVDLVVPVVAVVLALVVYVQQRWNYAIVSRMRNGEQKKLLHIF</sequence>
<reference evidence="14" key="1">
    <citation type="submission" date="2019-03" db="EMBL/GenBank/DDBJ databases">
        <title>WGS assembly of Setaria viridis.</title>
        <authorList>
            <person name="Huang P."/>
            <person name="Jenkins J."/>
            <person name="Grimwood J."/>
            <person name="Barry K."/>
            <person name="Healey A."/>
            <person name="Mamidi S."/>
            <person name="Sreedasyam A."/>
            <person name="Shu S."/>
            <person name="Feldman M."/>
            <person name="Wu J."/>
            <person name="Yu Y."/>
            <person name="Chen C."/>
            <person name="Johnson J."/>
            <person name="Rokhsar D."/>
            <person name="Baxter I."/>
            <person name="Schmutz J."/>
            <person name="Brutnell T."/>
            <person name="Kellogg E."/>
        </authorList>
    </citation>
    <scope>NUCLEOTIDE SEQUENCE [LARGE SCALE GENOMIC DNA]</scope>
</reference>
<evidence type="ECO:0000256" key="5">
    <source>
        <dbReference type="ARBA" id="ARBA00022679"/>
    </source>
</evidence>
<evidence type="ECO:0000256" key="9">
    <source>
        <dbReference type="ARBA" id="ARBA00023136"/>
    </source>
</evidence>
<keyword evidence="6 10" id="KW-0812">Transmembrane</keyword>
<dbReference type="PANTHER" id="PTHR33389:SF3">
    <property type="entry name" value="OS07G0580700 PROTEIN"/>
    <property type="match status" value="1"/>
</dbReference>
<feature type="transmembrane region" description="Helical" evidence="10">
    <location>
        <begin position="770"/>
        <end position="791"/>
    </location>
</feature>
<dbReference type="Pfam" id="PF25333">
    <property type="entry name" value="DUF2921_N"/>
    <property type="match status" value="3"/>
</dbReference>
<feature type="domain" description="DUF2921" evidence="13">
    <location>
        <begin position="46"/>
        <end position="266"/>
    </location>
</feature>
<dbReference type="Pfam" id="PF11145">
    <property type="entry name" value="DUF2921"/>
    <property type="match status" value="1"/>
</dbReference>
<feature type="transmembrane region" description="Helical" evidence="10">
    <location>
        <begin position="829"/>
        <end position="848"/>
    </location>
</feature>
<feature type="domain" description="DUF2921" evidence="13">
    <location>
        <begin position="288"/>
        <end position="465"/>
    </location>
</feature>
<keyword evidence="5" id="KW-0808">Transferase</keyword>
<feature type="signal peptide" evidence="11">
    <location>
        <begin position="1"/>
        <end position="21"/>
    </location>
</feature>
<evidence type="ECO:0000256" key="4">
    <source>
        <dbReference type="ARBA" id="ARBA00012483"/>
    </source>
</evidence>
<feature type="transmembrane region" description="Helical" evidence="10">
    <location>
        <begin position="869"/>
        <end position="887"/>
    </location>
</feature>
<evidence type="ECO:0000256" key="2">
    <source>
        <dbReference type="ARBA" id="ARBA00004127"/>
    </source>
</evidence>
<dbReference type="GO" id="GO:0012505">
    <property type="term" value="C:endomembrane system"/>
    <property type="evidence" value="ECO:0007669"/>
    <property type="project" value="UniProtKB-SubCell"/>
</dbReference>
<keyword evidence="9 10" id="KW-0472">Membrane</keyword>
<comment type="subcellular location">
    <subcellularLocation>
        <location evidence="2">Endomembrane system</location>
        <topology evidence="2">Multi-pass membrane protein</topology>
    </subcellularLocation>
</comment>
<dbReference type="Gramene" id="TKW35526">
    <property type="protein sequence ID" value="TKW35526"/>
    <property type="gene ID" value="SEVIR_2G378900v2"/>
</dbReference>
<keyword evidence="7" id="KW-0833">Ubl conjugation pathway</keyword>
<dbReference type="OMA" id="IGGKACH"/>
<evidence type="ECO:0000256" key="7">
    <source>
        <dbReference type="ARBA" id="ARBA00022786"/>
    </source>
</evidence>
<dbReference type="InterPro" id="IPR021319">
    <property type="entry name" value="DUF2921"/>
</dbReference>
<dbReference type="InterPro" id="IPR057425">
    <property type="entry name" value="DUF2921_N"/>
</dbReference>
<comment type="catalytic activity">
    <reaction evidence="1">
        <text>S-ubiquitinyl-[E2 ubiquitin-conjugating enzyme]-L-cysteine + [acceptor protein]-L-lysine = [E2 ubiquitin-conjugating enzyme]-L-cysteine + N(6)-ubiquitinyl-[acceptor protein]-L-lysine.</text>
        <dbReference type="EC" id="2.3.2.27"/>
    </reaction>
</comment>
<evidence type="ECO:0000256" key="10">
    <source>
        <dbReference type="SAM" id="Phobius"/>
    </source>
</evidence>
<dbReference type="EC" id="2.3.2.27" evidence="4"/>
<feature type="chain" id="PRO_5020612889" description="RING-type E3 ubiquitin transferase" evidence="11">
    <location>
        <begin position="22"/>
        <end position="1009"/>
    </location>
</feature>